<dbReference type="PANTHER" id="PTHR46284">
    <property type="entry name" value="PROTEIN KINESIN LIGHT CHAIN-RELATED 3"/>
    <property type="match status" value="1"/>
</dbReference>
<gene>
    <name evidence="2" type="ORF">C5167_045581</name>
</gene>
<dbReference type="AlphaFoldDB" id="A0A4Y7LC39"/>
<dbReference type="Gene3D" id="1.25.40.10">
    <property type="entry name" value="Tetratricopeptide repeat domain"/>
    <property type="match status" value="1"/>
</dbReference>
<keyword evidence="3" id="KW-1185">Reference proteome</keyword>
<dbReference type="STRING" id="3469.A0A4Y7LC39"/>
<dbReference type="PANTHER" id="PTHR46284:SF9">
    <property type="entry name" value="OS02G0109800 PROTEIN"/>
    <property type="match status" value="1"/>
</dbReference>
<evidence type="ECO:0008006" key="4">
    <source>
        <dbReference type="Google" id="ProtNLM"/>
    </source>
</evidence>
<name>A0A4Y7LC39_PAPSO</name>
<protein>
    <recommendedName>
        <fullName evidence="4">MalT-like TPR region domain-containing protein</fullName>
    </recommendedName>
</protein>
<feature type="region of interest" description="Disordered" evidence="1">
    <location>
        <begin position="1"/>
        <end position="85"/>
    </location>
</feature>
<evidence type="ECO:0000256" key="1">
    <source>
        <dbReference type="SAM" id="MobiDB-lite"/>
    </source>
</evidence>
<dbReference type="InterPro" id="IPR011990">
    <property type="entry name" value="TPR-like_helical_dom_sf"/>
</dbReference>
<proteinExistence type="predicted"/>
<feature type="compositionally biased region" description="Low complexity" evidence="1">
    <location>
        <begin position="30"/>
        <end position="55"/>
    </location>
</feature>
<dbReference type="Proteomes" id="UP000316621">
    <property type="component" value="Chromosome 11"/>
</dbReference>
<sequence length="298" mass="32563">MPGLVSVKTPPGSTPLRIHLSDENQEELSNNNNRGSTSRTPIPKRTSSPSPSTASRSRRRPSTGTSSGGKKKIKKKPEIDETALDNPDLGPFLLKQARDTIASGDSPIKALDFAIRASKSFERCCSDEPRNLELAMSLHVVAAIYCSLGRFEEAIPVLEQAIKCGLKWRALWCLARCQGRKWRAGPCNGLGKIFQGREWRVGPCNGLGQSCKVENDARDYAMDLAKAAKAENDAQDHSMDLSKDAKVGNDARDHNMAFAKASKDGNDVRRMPWCGSGYATCYISPDCVLLCFGLSQLF</sequence>
<evidence type="ECO:0000313" key="3">
    <source>
        <dbReference type="Proteomes" id="UP000316621"/>
    </source>
</evidence>
<accession>A0A4Y7LC39</accession>
<organism evidence="2 3">
    <name type="scientific">Papaver somniferum</name>
    <name type="common">Opium poppy</name>
    <dbReference type="NCBI Taxonomy" id="3469"/>
    <lineage>
        <taxon>Eukaryota</taxon>
        <taxon>Viridiplantae</taxon>
        <taxon>Streptophyta</taxon>
        <taxon>Embryophyta</taxon>
        <taxon>Tracheophyta</taxon>
        <taxon>Spermatophyta</taxon>
        <taxon>Magnoliopsida</taxon>
        <taxon>Ranunculales</taxon>
        <taxon>Papaveraceae</taxon>
        <taxon>Papaveroideae</taxon>
        <taxon>Papaver</taxon>
    </lineage>
</organism>
<dbReference type="EMBL" id="CM010725">
    <property type="protein sequence ID" value="RZC82796.1"/>
    <property type="molecule type" value="Genomic_DNA"/>
</dbReference>
<dbReference type="Gramene" id="RZC82796">
    <property type="protein sequence ID" value="RZC82796"/>
    <property type="gene ID" value="C5167_045581"/>
</dbReference>
<reference evidence="2 3" key="1">
    <citation type="journal article" date="2018" name="Science">
        <title>The opium poppy genome and morphinan production.</title>
        <authorList>
            <person name="Guo L."/>
            <person name="Winzer T."/>
            <person name="Yang X."/>
            <person name="Li Y."/>
            <person name="Ning Z."/>
            <person name="He Z."/>
            <person name="Teodor R."/>
            <person name="Lu Y."/>
            <person name="Bowser T.A."/>
            <person name="Graham I.A."/>
            <person name="Ye K."/>
        </authorList>
    </citation>
    <scope>NUCLEOTIDE SEQUENCE [LARGE SCALE GENOMIC DNA]</scope>
    <source>
        <strain evidence="3">cv. HN1</strain>
        <tissue evidence="2">Leaves</tissue>
    </source>
</reference>
<dbReference type="SUPFAM" id="SSF48452">
    <property type="entry name" value="TPR-like"/>
    <property type="match status" value="1"/>
</dbReference>
<evidence type="ECO:0000313" key="2">
    <source>
        <dbReference type="EMBL" id="RZC82796.1"/>
    </source>
</evidence>